<feature type="compositionally biased region" description="Polar residues" evidence="1">
    <location>
        <begin position="236"/>
        <end position="258"/>
    </location>
</feature>
<dbReference type="AlphaFoldDB" id="A0AAU7LVA7"/>
<sequence length="291" mass="31704">MSHDIWAWDISSHPLSTDTFGGAAQTFLALQEVNDGGSPRFAEFARALVARHPSADMLAPDDPDAEDSPWQGNPLKQAQDGQRALFGLSLPQGGDPLPLLRFVVEAANAAGLAVFDDQLGTAFLPDGRVLPEEHREAWATLKRQLDAEPEHLTKAQARKLLLSRLGDVLGKHGFELATRQGWHGAFVRPIEGGSQWISLYISGTGAALKGGLHFAVDFDAVKSIYKEVCGSDWSRGGSTHCRSPSRTSLWKLPTSSPSLPRPARSGRCRRWWKAVRCRFCSAAAPWASSTR</sequence>
<accession>A0AAU7LVA7</accession>
<organism evidence="2">
    <name type="scientific">Polaromonas hydrogenivorans</name>
    <dbReference type="NCBI Taxonomy" id="335476"/>
    <lineage>
        <taxon>Bacteria</taxon>
        <taxon>Pseudomonadati</taxon>
        <taxon>Pseudomonadota</taxon>
        <taxon>Betaproteobacteria</taxon>
        <taxon>Burkholderiales</taxon>
        <taxon>Comamonadaceae</taxon>
        <taxon>Polaromonas</taxon>
    </lineage>
</organism>
<feature type="region of interest" description="Disordered" evidence="1">
    <location>
        <begin position="234"/>
        <end position="261"/>
    </location>
</feature>
<proteinExistence type="predicted"/>
<evidence type="ECO:0000313" key="2">
    <source>
        <dbReference type="EMBL" id="XBP71527.1"/>
    </source>
</evidence>
<name>A0AAU7LVA7_9BURK</name>
<reference evidence="2" key="1">
    <citation type="submission" date="2024-05" db="EMBL/GenBank/DDBJ databases">
        <authorList>
            <person name="Bunk B."/>
            <person name="Swiderski J."/>
            <person name="Sproer C."/>
            <person name="Thiel V."/>
        </authorList>
    </citation>
    <scope>NUCLEOTIDE SEQUENCE</scope>
    <source>
        <strain evidence="2">DSM 17735</strain>
    </source>
</reference>
<evidence type="ECO:0000256" key="1">
    <source>
        <dbReference type="SAM" id="MobiDB-lite"/>
    </source>
</evidence>
<gene>
    <name evidence="2" type="ORF">ABLV49_06955</name>
</gene>
<protein>
    <submittedName>
        <fullName evidence="2">Uncharacterized protein</fullName>
    </submittedName>
</protein>
<dbReference type="EMBL" id="CP157675">
    <property type="protein sequence ID" value="XBP71527.1"/>
    <property type="molecule type" value="Genomic_DNA"/>
</dbReference>
<dbReference type="RefSeq" id="WP_349280896.1">
    <property type="nucleotide sequence ID" value="NZ_CBCSCU010000001.1"/>
</dbReference>